<dbReference type="Proteomes" id="UP000612233">
    <property type="component" value="Unassembled WGS sequence"/>
</dbReference>
<sequence length="171" mass="17781">MVAKQFTTEMMWTLSDFLAAGILLFGSGLAYVLLAQMGSNTAYRAAAGVAVGVALFLVWANLAVGLIGSENNPANRLYGGVLAILFIGALVARFRPRGMANALFVTALAQMIVPAIALLVWKTQIISEAAAPGGVGHILGVNAFFAALWGGAALLFRRASTTSANPDRQLG</sequence>
<reference evidence="2" key="1">
    <citation type="submission" date="2020-09" db="EMBL/GenBank/DDBJ databases">
        <authorList>
            <person name="Kim M.K."/>
        </authorList>
    </citation>
    <scope>NUCLEOTIDE SEQUENCE</scope>
    <source>
        <strain evidence="2">BT664</strain>
    </source>
</reference>
<evidence type="ECO:0000313" key="2">
    <source>
        <dbReference type="EMBL" id="MBD2769922.1"/>
    </source>
</evidence>
<feature type="transmembrane region" description="Helical" evidence="1">
    <location>
        <begin position="99"/>
        <end position="121"/>
    </location>
</feature>
<keyword evidence="1" id="KW-0472">Membrane</keyword>
<name>A0A927BH58_9BACT</name>
<comment type="caution">
    <text evidence="2">The sequence shown here is derived from an EMBL/GenBank/DDBJ whole genome shotgun (WGS) entry which is preliminary data.</text>
</comment>
<keyword evidence="1" id="KW-1133">Transmembrane helix</keyword>
<accession>A0A927BH58</accession>
<evidence type="ECO:0000256" key="1">
    <source>
        <dbReference type="SAM" id="Phobius"/>
    </source>
</evidence>
<evidence type="ECO:0000313" key="3">
    <source>
        <dbReference type="Proteomes" id="UP000612233"/>
    </source>
</evidence>
<feature type="transmembrane region" description="Helical" evidence="1">
    <location>
        <begin position="46"/>
        <end position="68"/>
    </location>
</feature>
<proteinExistence type="predicted"/>
<keyword evidence="1" id="KW-0812">Transmembrane</keyword>
<keyword evidence="3" id="KW-1185">Reference proteome</keyword>
<protein>
    <submittedName>
        <fullName evidence="2">Uncharacterized protein</fullName>
    </submittedName>
</protein>
<dbReference type="EMBL" id="JACXAD010000025">
    <property type="protein sequence ID" value="MBD2769922.1"/>
    <property type="molecule type" value="Genomic_DNA"/>
</dbReference>
<feature type="transmembrane region" description="Helical" evidence="1">
    <location>
        <begin position="133"/>
        <end position="156"/>
    </location>
</feature>
<dbReference type="AlphaFoldDB" id="A0A927BH58"/>
<organism evidence="2 3">
    <name type="scientific">Hymenobacter montanus</name>
    <dbReference type="NCBI Taxonomy" id="2771359"/>
    <lineage>
        <taxon>Bacteria</taxon>
        <taxon>Pseudomonadati</taxon>
        <taxon>Bacteroidota</taxon>
        <taxon>Cytophagia</taxon>
        <taxon>Cytophagales</taxon>
        <taxon>Hymenobacteraceae</taxon>
        <taxon>Hymenobacter</taxon>
    </lineage>
</organism>
<feature type="transmembrane region" description="Helical" evidence="1">
    <location>
        <begin position="12"/>
        <end position="34"/>
    </location>
</feature>
<gene>
    <name evidence="2" type="ORF">IC235_18690</name>
</gene>
<feature type="transmembrane region" description="Helical" evidence="1">
    <location>
        <begin position="74"/>
        <end position="92"/>
    </location>
</feature>